<dbReference type="RefSeq" id="WP_041958576.1">
    <property type="nucleotide sequence ID" value="NZ_JRPN01000024.1"/>
</dbReference>
<protein>
    <submittedName>
        <fullName evidence="1">Uncharacterized protein</fullName>
    </submittedName>
</protein>
<accession>A0A0A3YQ49</accession>
<evidence type="ECO:0000313" key="2">
    <source>
        <dbReference type="Proteomes" id="UP000030377"/>
    </source>
</evidence>
<dbReference type="EMBL" id="JRPN01000024">
    <property type="protein sequence ID" value="KGT75818.1"/>
    <property type="molecule type" value="Genomic_DNA"/>
</dbReference>
<name>A0A0A3YQ49_BRAJP</name>
<organism evidence="1 2">
    <name type="scientific">Bradyrhizobium japonicum</name>
    <dbReference type="NCBI Taxonomy" id="375"/>
    <lineage>
        <taxon>Bacteria</taxon>
        <taxon>Pseudomonadati</taxon>
        <taxon>Pseudomonadota</taxon>
        <taxon>Alphaproteobacteria</taxon>
        <taxon>Hyphomicrobiales</taxon>
        <taxon>Nitrobacteraceae</taxon>
        <taxon>Bradyrhizobium</taxon>
    </lineage>
</organism>
<sequence length="90" mass="9805">MVGEAYEGVVAFRPETIGREVIMLGRVQVGEIMRNDGARHQACFRLTLPEASASTTWRPARDIVDARRLALIKINDWLNAAGLVPMGGAA</sequence>
<dbReference type="Proteomes" id="UP000030377">
    <property type="component" value="Unassembled WGS sequence"/>
</dbReference>
<comment type="caution">
    <text evidence="1">The sequence shown here is derived from an EMBL/GenBank/DDBJ whole genome shotgun (WGS) entry which is preliminary data.</text>
</comment>
<evidence type="ECO:0000313" key="1">
    <source>
        <dbReference type="EMBL" id="KGT75818.1"/>
    </source>
</evidence>
<dbReference type="AlphaFoldDB" id="A0A0A3YQ49"/>
<reference evidence="1 2" key="1">
    <citation type="submission" date="2014-09" db="EMBL/GenBank/DDBJ databases">
        <title>Draft genome of Bradyrhizobium japonicum Is-34.</title>
        <authorList>
            <person name="Tsurumaru H."/>
            <person name="Yamakawa T."/>
            <person name="Hashimoto S."/>
            <person name="Okizaki K."/>
            <person name="Kanesaki Y."/>
            <person name="Yoshikawa H."/>
            <person name="Yajima S."/>
        </authorList>
    </citation>
    <scope>NUCLEOTIDE SEQUENCE [LARGE SCALE GENOMIC DNA]</scope>
    <source>
        <strain evidence="1 2">Is-34</strain>
    </source>
</reference>
<proteinExistence type="predicted"/>
<gene>
    <name evidence="1" type="ORF">MA20_32020</name>
</gene>